<feature type="compositionally biased region" description="Basic and acidic residues" evidence="1">
    <location>
        <begin position="357"/>
        <end position="368"/>
    </location>
</feature>
<feature type="compositionally biased region" description="Polar residues" evidence="1">
    <location>
        <begin position="84"/>
        <end position="132"/>
    </location>
</feature>
<feature type="compositionally biased region" description="Gly residues" evidence="1">
    <location>
        <begin position="387"/>
        <end position="397"/>
    </location>
</feature>
<evidence type="ECO:0000313" key="3">
    <source>
        <dbReference type="Proteomes" id="UP001172159"/>
    </source>
</evidence>
<sequence length="397" mass="42631">MKILPNLDISKPKDGDLEAKLLSQLSYECLCRDHDDDDTAETLVGQWKTAFQKARSQYQKTQETPSKELPSPDSKGLARESSAQKETPSTDTSLRPTPASESASKGLNVNTQLQSPPTSSKESEGATSVSPHDSQEGASVPEATPSKSPEASKPTPTFDFTQLFKTPSSHKPTVNPQKSTPSPATFNSAIEEPPSKTPGASSTADRSHSSVPTLSPGESSPSFVFSSSSTPSKLPTDQKEEISEFERRLSDMTNRQSLESQRRWLKDLREGVDEQSRVLTMHGDAKEKMDEKVLRETENELTGLGESIERLKLKLEKGSTPRPMGLGAGSVQTRGEGSLRDAGSRGGSADEGELSDEGDKRKGEEGSGEKVGSMFDFSFQTPKASSGGLGSGGQSKF</sequence>
<feature type="region of interest" description="Disordered" evidence="1">
    <location>
        <begin position="315"/>
        <end position="397"/>
    </location>
</feature>
<feature type="compositionally biased region" description="Polar residues" evidence="1">
    <location>
        <begin position="145"/>
        <end position="188"/>
    </location>
</feature>
<comment type="caution">
    <text evidence="2">The sequence shown here is derived from an EMBL/GenBank/DDBJ whole genome shotgun (WGS) entry which is preliminary data.</text>
</comment>
<feature type="region of interest" description="Disordered" evidence="1">
    <location>
        <begin position="53"/>
        <end position="289"/>
    </location>
</feature>
<accession>A0AA40BNA9</accession>
<feature type="compositionally biased region" description="Polar residues" evidence="1">
    <location>
        <begin position="198"/>
        <end position="213"/>
    </location>
</feature>
<gene>
    <name evidence="2" type="ORF">B0T21DRAFT_410835</name>
</gene>
<reference evidence="2" key="1">
    <citation type="submission" date="2023-06" db="EMBL/GenBank/DDBJ databases">
        <title>Genome-scale phylogeny and comparative genomics of the fungal order Sordariales.</title>
        <authorList>
            <consortium name="Lawrence Berkeley National Laboratory"/>
            <person name="Hensen N."/>
            <person name="Bonometti L."/>
            <person name="Westerberg I."/>
            <person name="Brannstrom I.O."/>
            <person name="Guillou S."/>
            <person name="Cros-Aarteil S."/>
            <person name="Calhoun S."/>
            <person name="Haridas S."/>
            <person name="Kuo A."/>
            <person name="Mondo S."/>
            <person name="Pangilinan J."/>
            <person name="Riley R."/>
            <person name="Labutti K."/>
            <person name="Andreopoulos B."/>
            <person name="Lipzen A."/>
            <person name="Chen C."/>
            <person name="Yanf M."/>
            <person name="Daum C."/>
            <person name="Ng V."/>
            <person name="Clum A."/>
            <person name="Steindorff A."/>
            <person name="Ohm R."/>
            <person name="Martin F."/>
            <person name="Silar P."/>
            <person name="Natvig D."/>
            <person name="Lalanne C."/>
            <person name="Gautier V."/>
            <person name="Ament-Velasquez S.L."/>
            <person name="Kruys A."/>
            <person name="Hutchinson M.I."/>
            <person name="Powell A.J."/>
            <person name="Barry K."/>
            <person name="Miller A.N."/>
            <person name="Grigoriev I.V."/>
            <person name="Debuchy R."/>
            <person name="Gladieux P."/>
            <person name="Thoren M.H."/>
            <person name="Johannesson H."/>
        </authorList>
    </citation>
    <scope>NUCLEOTIDE SEQUENCE</scope>
    <source>
        <strain evidence="2">CBS 540.89</strain>
    </source>
</reference>
<dbReference type="AlphaFoldDB" id="A0AA40BNA9"/>
<feature type="compositionally biased region" description="Basic and acidic residues" evidence="1">
    <location>
        <begin position="236"/>
        <end position="250"/>
    </location>
</feature>
<name>A0AA40BNA9_9PEZI</name>
<protein>
    <submittedName>
        <fullName evidence="2">Uncharacterized protein</fullName>
    </submittedName>
</protein>
<dbReference type="EMBL" id="JAUKTV010000005">
    <property type="protein sequence ID" value="KAK0737382.1"/>
    <property type="molecule type" value="Genomic_DNA"/>
</dbReference>
<organism evidence="2 3">
    <name type="scientific">Apiosordaria backusii</name>
    <dbReference type="NCBI Taxonomy" id="314023"/>
    <lineage>
        <taxon>Eukaryota</taxon>
        <taxon>Fungi</taxon>
        <taxon>Dikarya</taxon>
        <taxon>Ascomycota</taxon>
        <taxon>Pezizomycotina</taxon>
        <taxon>Sordariomycetes</taxon>
        <taxon>Sordariomycetidae</taxon>
        <taxon>Sordariales</taxon>
        <taxon>Lasiosphaeriaceae</taxon>
        <taxon>Apiosordaria</taxon>
    </lineage>
</organism>
<dbReference type="Proteomes" id="UP001172159">
    <property type="component" value="Unassembled WGS sequence"/>
</dbReference>
<proteinExistence type="predicted"/>
<feature type="compositionally biased region" description="Basic and acidic residues" evidence="1">
    <location>
        <begin position="260"/>
        <end position="276"/>
    </location>
</feature>
<evidence type="ECO:0000256" key="1">
    <source>
        <dbReference type="SAM" id="MobiDB-lite"/>
    </source>
</evidence>
<feature type="compositionally biased region" description="Polar residues" evidence="1">
    <location>
        <begin position="54"/>
        <end position="64"/>
    </location>
</feature>
<keyword evidence="3" id="KW-1185">Reference proteome</keyword>
<evidence type="ECO:0000313" key="2">
    <source>
        <dbReference type="EMBL" id="KAK0737382.1"/>
    </source>
</evidence>
<feature type="compositionally biased region" description="Low complexity" evidence="1">
    <location>
        <begin position="215"/>
        <end position="232"/>
    </location>
</feature>